<evidence type="ECO:0000313" key="1">
    <source>
        <dbReference type="EMBL" id="QTX15117.1"/>
    </source>
</evidence>
<protein>
    <submittedName>
        <fullName evidence="1">Uncharacterized protein</fullName>
    </submittedName>
</protein>
<accession>A0A8B0SYL2</accession>
<dbReference type="EMBL" id="MN956836">
    <property type="protein sequence ID" value="QTX15117.1"/>
    <property type="molecule type" value="Genomic_DNA"/>
</dbReference>
<dbReference type="AlphaFoldDB" id="A0A8B0SYL2"/>
<proteinExistence type="predicted"/>
<keyword evidence="1" id="KW-0614">Plasmid</keyword>
<name>A0A8B0SYL2_KLEPN</name>
<organism evidence="1">
    <name type="scientific">Klebsiella pneumoniae</name>
    <dbReference type="NCBI Taxonomy" id="573"/>
    <lineage>
        <taxon>Bacteria</taxon>
        <taxon>Pseudomonadati</taxon>
        <taxon>Pseudomonadota</taxon>
        <taxon>Gammaproteobacteria</taxon>
        <taxon>Enterobacterales</taxon>
        <taxon>Enterobacteriaceae</taxon>
        <taxon>Klebsiella/Raoultella group</taxon>
        <taxon>Klebsiella</taxon>
        <taxon>Klebsiella pneumoniae complex</taxon>
    </lineage>
</organism>
<reference evidence="1" key="1">
    <citation type="submission" date="2020-01" db="EMBL/GenBank/DDBJ databases">
        <authorList>
            <person name="Qin S."/>
        </authorList>
    </citation>
    <scope>NUCLEOTIDE SEQUENCE</scope>
    <source>
        <strain evidence="1">CVir17-16-YZ6g</strain>
        <plasmid evidence="1">p17-15-vir-like</plasmid>
    </source>
</reference>
<sequence>MTFAITVCFFGGSGVDNREFDIAYWSKIHTRYPLCIYSCSYLSIFHGPSDSLKRWICCQRDYVRCLTGKNESVVWEAGRVNFFPAEVLLLDFINAHHRRLHF</sequence>
<geneLocation type="plasmid" evidence="1">
    <name>p17-15-vir-like</name>
</geneLocation>